<organism evidence="3 4">
    <name type="scientific">Jiangella mangrovi</name>
    <dbReference type="NCBI Taxonomy" id="1524084"/>
    <lineage>
        <taxon>Bacteria</taxon>
        <taxon>Bacillati</taxon>
        <taxon>Actinomycetota</taxon>
        <taxon>Actinomycetes</taxon>
        <taxon>Jiangellales</taxon>
        <taxon>Jiangellaceae</taxon>
        <taxon>Jiangella</taxon>
    </lineage>
</organism>
<dbReference type="SUPFAM" id="SSF56349">
    <property type="entry name" value="DNA breaking-rejoining enzymes"/>
    <property type="match status" value="1"/>
</dbReference>
<proteinExistence type="predicted"/>
<keyword evidence="4" id="KW-1185">Reference proteome</keyword>
<comment type="caution">
    <text evidence="3">The sequence shown here is derived from an EMBL/GenBank/DDBJ whole genome shotgun (WGS) entry which is preliminary data.</text>
</comment>
<dbReference type="InterPro" id="IPR011010">
    <property type="entry name" value="DNA_brk_join_enz"/>
</dbReference>
<evidence type="ECO:0000313" key="4">
    <source>
        <dbReference type="Proteomes" id="UP000542813"/>
    </source>
</evidence>
<keyword evidence="1" id="KW-0233">DNA recombination</keyword>
<dbReference type="EMBL" id="JACHMM010000001">
    <property type="protein sequence ID" value="MBB5790773.1"/>
    <property type="molecule type" value="Genomic_DNA"/>
</dbReference>
<dbReference type="Proteomes" id="UP000542813">
    <property type="component" value="Unassembled WGS sequence"/>
</dbReference>
<dbReference type="Pfam" id="PF00589">
    <property type="entry name" value="Phage_integrase"/>
    <property type="match status" value="1"/>
</dbReference>
<dbReference type="InterPro" id="IPR002104">
    <property type="entry name" value="Integrase_catalytic"/>
</dbReference>
<dbReference type="PROSITE" id="PS51898">
    <property type="entry name" value="TYR_RECOMBINASE"/>
    <property type="match status" value="1"/>
</dbReference>
<dbReference type="GO" id="GO:0003677">
    <property type="term" value="F:DNA binding"/>
    <property type="evidence" value="ECO:0007669"/>
    <property type="project" value="InterPro"/>
</dbReference>
<dbReference type="GO" id="GO:0006310">
    <property type="term" value="P:DNA recombination"/>
    <property type="evidence" value="ECO:0007669"/>
    <property type="project" value="UniProtKB-KW"/>
</dbReference>
<name>A0A7W9GVC6_9ACTN</name>
<sequence>MLATCKGNTFYNRRDEAVIRLFLDTGMRAGELLGLELDDVDREQSMAFVTGKGGRGRACRYGVKTAEVLRH</sequence>
<accession>A0A7W9GVC6</accession>
<protein>
    <submittedName>
        <fullName evidence="3">Site-specific recombinase XerD</fullName>
    </submittedName>
</protein>
<feature type="domain" description="Tyr recombinase" evidence="2">
    <location>
        <begin position="1"/>
        <end position="71"/>
    </location>
</feature>
<dbReference type="Gene3D" id="1.10.443.10">
    <property type="entry name" value="Intergrase catalytic core"/>
    <property type="match status" value="1"/>
</dbReference>
<dbReference type="GO" id="GO:0015074">
    <property type="term" value="P:DNA integration"/>
    <property type="evidence" value="ECO:0007669"/>
    <property type="project" value="InterPro"/>
</dbReference>
<evidence type="ECO:0000256" key="1">
    <source>
        <dbReference type="ARBA" id="ARBA00023172"/>
    </source>
</evidence>
<gene>
    <name evidence="3" type="ORF">HD601_005348</name>
</gene>
<dbReference type="AlphaFoldDB" id="A0A7W9GVC6"/>
<evidence type="ECO:0000313" key="3">
    <source>
        <dbReference type="EMBL" id="MBB5790773.1"/>
    </source>
</evidence>
<dbReference type="InterPro" id="IPR013762">
    <property type="entry name" value="Integrase-like_cat_sf"/>
</dbReference>
<dbReference type="RefSeq" id="WP_221441331.1">
    <property type="nucleotide sequence ID" value="NZ_JACHMM010000001.1"/>
</dbReference>
<evidence type="ECO:0000259" key="2">
    <source>
        <dbReference type="PROSITE" id="PS51898"/>
    </source>
</evidence>
<reference evidence="3 4" key="1">
    <citation type="submission" date="2020-08" db="EMBL/GenBank/DDBJ databases">
        <title>Sequencing the genomes of 1000 actinobacteria strains.</title>
        <authorList>
            <person name="Klenk H.-P."/>
        </authorList>
    </citation>
    <scope>NUCLEOTIDE SEQUENCE [LARGE SCALE GENOMIC DNA]</scope>
    <source>
        <strain evidence="3 4">DSM 102122</strain>
    </source>
</reference>
<dbReference type="CDD" id="cd00397">
    <property type="entry name" value="DNA_BRE_C"/>
    <property type="match status" value="1"/>
</dbReference>